<evidence type="ECO:0000256" key="7">
    <source>
        <dbReference type="ARBA" id="ARBA00023237"/>
    </source>
</evidence>
<keyword evidence="4 8" id="KW-0812">Transmembrane</keyword>
<dbReference type="SUPFAM" id="SSF49464">
    <property type="entry name" value="Carboxypeptidase regulatory domain-like"/>
    <property type="match status" value="1"/>
</dbReference>
<dbReference type="PANTHER" id="PTHR30069:SF36">
    <property type="entry name" value="BLL6948 PROTEIN"/>
    <property type="match status" value="1"/>
</dbReference>
<dbReference type="InterPro" id="IPR037066">
    <property type="entry name" value="Plug_dom_sf"/>
</dbReference>
<evidence type="ECO:0000256" key="9">
    <source>
        <dbReference type="RuleBase" id="RU003357"/>
    </source>
</evidence>
<keyword evidence="7 8" id="KW-0998">Cell outer membrane</keyword>
<organism evidence="13 14">
    <name type="scientific">Pontibacter silvestris</name>
    <dbReference type="NCBI Taxonomy" id="2305183"/>
    <lineage>
        <taxon>Bacteria</taxon>
        <taxon>Pseudomonadati</taxon>
        <taxon>Bacteroidota</taxon>
        <taxon>Cytophagia</taxon>
        <taxon>Cytophagales</taxon>
        <taxon>Hymenobacteraceae</taxon>
        <taxon>Pontibacter</taxon>
    </lineage>
</organism>
<dbReference type="Proteomes" id="UP001597369">
    <property type="component" value="Unassembled WGS sequence"/>
</dbReference>
<evidence type="ECO:0000256" key="6">
    <source>
        <dbReference type="ARBA" id="ARBA00023136"/>
    </source>
</evidence>
<evidence type="ECO:0000313" key="14">
    <source>
        <dbReference type="Proteomes" id="UP001597369"/>
    </source>
</evidence>
<dbReference type="Pfam" id="PF00593">
    <property type="entry name" value="TonB_dep_Rec_b-barrel"/>
    <property type="match status" value="1"/>
</dbReference>
<keyword evidence="5 9" id="KW-0798">TonB box</keyword>
<keyword evidence="10" id="KW-0732">Signal</keyword>
<keyword evidence="6 8" id="KW-0472">Membrane</keyword>
<dbReference type="Gene3D" id="2.170.130.10">
    <property type="entry name" value="TonB-dependent receptor, plug domain"/>
    <property type="match status" value="1"/>
</dbReference>
<dbReference type="InterPro" id="IPR000531">
    <property type="entry name" value="Beta-barrel_TonB"/>
</dbReference>
<dbReference type="SUPFAM" id="SSF56935">
    <property type="entry name" value="Porins"/>
    <property type="match status" value="1"/>
</dbReference>
<dbReference type="InterPro" id="IPR008969">
    <property type="entry name" value="CarboxyPept-like_regulatory"/>
</dbReference>
<keyword evidence="2 8" id="KW-0813">Transport</keyword>
<name>A0ABW4X1V8_9BACT</name>
<dbReference type="Gene3D" id="2.60.40.1120">
    <property type="entry name" value="Carboxypeptidase-like, regulatory domain"/>
    <property type="match status" value="1"/>
</dbReference>
<feature type="domain" description="TonB-dependent receptor-like beta-barrel" evidence="11">
    <location>
        <begin position="324"/>
        <end position="712"/>
    </location>
</feature>
<sequence length="756" mass="84305">MKKLLLIAFQLVLISFEVAFAHNGSIKGGVFGKADNAPLAGATVVIAGTQKATTTDVFGTYTFTELPEGKYEIRVSYLGYKSAIQTVEVKDSETTLVATQLEHGEFNLSEVAITTNQEKPLSTISAVDINLRPIQNSQEVLRIVPGLFIAQHAGGGKAEQIFLRGFDIDHGTDINISVDGMPVNMVSHAHGQGYADLHFLIPETIENVDFGKGVYKADKGNFATAGYVDFNTRSSLSNSSLKLEAGRFDTYRAVGMFDLLGDAAKQKQQNAYLATEYMFTNGYFDSPQNFNRLNLYGHYQGVLNGNKILTASVSTFRSKWDASGQIPVRAIETDLISRFGSIDNTEGGSTSRQNINLHLQTLLDNGAILENQVYLINYDFELYSNFTFFLNDSTNGDQIRQKESRNIFGYKGSYSKELTLFNKPLRSEAGLGLRYDIVQDSELSRTKGRQVTLSNVTKGDIEELNAFAYLSETLELSSKLTLNAALRFDQFQFDYISHLAEDSTFNRQTAAQNRVSPKLNVYYTYSPTLQFYVSTGMGFHSNDTRVSVVADKDEILPAAYGTDIGFIYKPFPNLILQTALWALDLDQEFVYVGDEGIVEPSGKTRRYGLDVSARYQLHNYIFADADVSLAKPRSREEDEGENYIPLAPTFTSTGGITYRNNKGLNGSLRYRYLKDRPANEDNSLTAEGYFLLDAVAGYTIRNLEFKLTAENLLNSNWREAQFETESRLRTETESVTEIHFTPGTPFFLKAGITYSF</sequence>
<evidence type="ECO:0000256" key="10">
    <source>
        <dbReference type="SAM" id="SignalP"/>
    </source>
</evidence>
<dbReference type="PROSITE" id="PS52016">
    <property type="entry name" value="TONB_DEPENDENT_REC_3"/>
    <property type="match status" value="1"/>
</dbReference>
<comment type="subcellular location">
    <subcellularLocation>
        <location evidence="1 8">Cell outer membrane</location>
        <topology evidence="1 8">Multi-pass membrane protein</topology>
    </subcellularLocation>
</comment>
<evidence type="ECO:0000256" key="8">
    <source>
        <dbReference type="PROSITE-ProRule" id="PRU01360"/>
    </source>
</evidence>
<evidence type="ECO:0000256" key="3">
    <source>
        <dbReference type="ARBA" id="ARBA00022452"/>
    </source>
</evidence>
<dbReference type="PANTHER" id="PTHR30069">
    <property type="entry name" value="TONB-DEPENDENT OUTER MEMBRANE RECEPTOR"/>
    <property type="match status" value="1"/>
</dbReference>
<dbReference type="InterPro" id="IPR012910">
    <property type="entry name" value="Plug_dom"/>
</dbReference>
<proteinExistence type="inferred from homology"/>
<comment type="caution">
    <text evidence="13">The sequence shown here is derived from an EMBL/GenBank/DDBJ whole genome shotgun (WGS) entry which is preliminary data.</text>
</comment>
<dbReference type="InterPro" id="IPR036942">
    <property type="entry name" value="Beta-barrel_TonB_sf"/>
</dbReference>
<evidence type="ECO:0000313" key="13">
    <source>
        <dbReference type="EMBL" id="MFD2068948.1"/>
    </source>
</evidence>
<dbReference type="InterPro" id="IPR039426">
    <property type="entry name" value="TonB-dep_rcpt-like"/>
</dbReference>
<feature type="signal peptide" evidence="10">
    <location>
        <begin position="1"/>
        <end position="21"/>
    </location>
</feature>
<dbReference type="EMBL" id="JBHUHV010000058">
    <property type="protein sequence ID" value="MFD2068948.1"/>
    <property type="molecule type" value="Genomic_DNA"/>
</dbReference>
<evidence type="ECO:0000256" key="5">
    <source>
        <dbReference type="ARBA" id="ARBA00023077"/>
    </source>
</evidence>
<keyword evidence="14" id="KW-1185">Reference proteome</keyword>
<comment type="similarity">
    <text evidence="8 9">Belongs to the TonB-dependent receptor family.</text>
</comment>
<dbReference type="RefSeq" id="WP_229957632.1">
    <property type="nucleotide sequence ID" value="NZ_JAJJWI010000001.1"/>
</dbReference>
<evidence type="ECO:0000259" key="12">
    <source>
        <dbReference type="Pfam" id="PF07715"/>
    </source>
</evidence>
<keyword evidence="3 8" id="KW-1134">Transmembrane beta strand</keyword>
<evidence type="ECO:0000256" key="4">
    <source>
        <dbReference type="ARBA" id="ARBA00022692"/>
    </source>
</evidence>
<reference evidence="14" key="1">
    <citation type="journal article" date="2019" name="Int. J. Syst. Evol. Microbiol.">
        <title>The Global Catalogue of Microorganisms (GCM) 10K type strain sequencing project: providing services to taxonomists for standard genome sequencing and annotation.</title>
        <authorList>
            <consortium name="The Broad Institute Genomics Platform"/>
            <consortium name="The Broad Institute Genome Sequencing Center for Infectious Disease"/>
            <person name="Wu L."/>
            <person name="Ma J."/>
        </authorList>
    </citation>
    <scope>NUCLEOTIDE SEQUENCE [LARGE SCALE GENOMIC DNA]</scope>
    <source>
        <strain evidence="14">JCM 16545</strain>
    </source>
</reference>
<evidence type="ECO:0000259" key="11">
    <source>
        <dbReference type="Pfam" id="PF00593"/>
    </source>
</evidence>
<keyword evidence="13" id="KW-0675">Receptor</keyword>
<feature type="chain" id="PRO_5046126262" evidence="10">
    <location>
        <begin position="22"/>
        <end position="756"/>
    </location>
</feature>
<feature type="domain" description="TonB-dependent receptor plug" evidence="12">
    <location>
        <begin position="119"/>
        <end position="226"/>
    </location>
</feature>
<evidence type="ECO:0000256" key="2">
    <source>
        <dbReference type="ARBA" id="ARBA00022448"/>
    </source>
</evidence>
<accession>A0ABW4X1V8</accession>
<dbReference type="Gene3D" id="2.40.170.20">
    <property type="entry name" value="TonB-dependent receptor, beta-barrel domain"/>
    <property type="match status" value="1"/>
</dbReference>
<protein>
    <submittedName>
        <fullName evidence="13">TonB-dependent receptor</fullName>
    </submittedName>
</protein>
<dbReference type="Pfam" id="PF07715">
    <property type="entry name" value="Plug"/>
    <property type="match status" value="1"/>
</dbReference>
<dbReference type="Pfam" id="PF13715">
    <property type="entry name" value="CarbopepD_reg_2"/>
    <property type="match status" value="1"/>
</dbReference>
<gene>
    <name evidence="13" type="ORF">ACFSKU_18810</name>
</gene>
<evidence type="ECO:0000256" key="1">
    <source>
        <dbReference type="ARBA" id="ARBA00004571"/>
    </source>
</evidence>